<keyword evidence="2" id="KW-1185">Reference proteome</keyword>
<name>A0ABT2J3H5_9PSEU</name>
<evidence type="ECO:0008006" key="3">
    <source>
        <dbReference type="Google" id="ProtNLM"/>
    </source>
</evidence>
<evidence type="ECO:0000313" key="1">
    <source>
        <dbReference type="EMBL" id="MCT2582395.1"/>
    </source>
</evidence>
<sequence>MSGAPRAEVRLGDLGPVRRIADGGQGAVYRPARPGGLLVKLYHEDVAVDADELAALIALPARFPPAARRLVGTSTAWPRGRVFDRGRCVGLLMREAPRRFATSLAGSARLLELQFLLYPRRAMWRELALPSADGRRGLAVRYARLFDTLHGNGVLLGDVSMRNLLWSTAGGAGVFALDCDGFRVLGRRPAVRPASTAGWLDPAARPGEASLDTDRYKLALVVLRLLLADHAATPADDRCAALDPALAALATRAARPGTRPSAAAWLTALEER</sequence>
<evidence type="ECO:0000313" key="2">
    <source>
        <dbReference type="Proteomes" id="UP001156441"/>
    </source>
</evidence>
<reference evidence="1 2" key="1">
    <citation type="submission" date="2021-02" db="EMBL/GenBank/DDBJ databases">
        <title>Actinophytocola xerophila sp. nov., isolated from soil of cotton cropping field.</title>
        <authorList>
            <person name="Huang R."/>
            <person name="Chen X."/>
            <person name="Ge X."/>
            <person name="Liu W."/>
        </authorList>
    </citation>
    <scope>NUCLEOTIDE SEQUENCE [LARGE SCALE GENOMIC DNA]</scope>
    <source>
        <strain evidence="1 2">S1-96</strain>
    </source>
</reference>
<gene>
    <name evidence="1" type="ORF">JT362_04565</name>
</gene>
<proteinExistence type="predicted"/>
<organism evidence="1 2">
    <name type="scientific">Actinophytocola gossypii</name>
    <dbReference type="NCBI Taxonomy" id="2812003"/>
    <lineage>
        <taxon>Bacteria</taxon>
        <taxon>Bacillati</taxon>
        <taxon>Actinomycetota</taxon>
        <taxon>Actinomycetes</taxon>
        <taxon>Pseudonocardiales</taxon>
        <taxon>Pseudonocardiaceae</taxon>
    </lineage>
</organism>
<dbReference type="RefSeq" id="WP_260189751.1">
    <property type="nucleotide sequence ID" value="NZ_JAFFZE010000006.1"/>
</dbReference>
<dbReference type="EMBL" id="JAFFZE010000006">
    <property type="protein sequence ID" value="MCT2582395.1"/>
    <property type="molecule type" value="Genomic_DNA"/>
</dbReference>
<protein>
    <recommendedName>
        <fullName evidence="3">Protein kinase domain-containing protein</fullName>
    </recommendedName>
</protein>
<comment type="caution">
    <text evidence="1">The sequence shown here is derived from an EMBL/GenBank/DDBJ whole genome shotgun (WGS) entry which is preliminary data.</text>
</comment>
<accession>A0ABT2J3H5</accession>
<dbReference type="Proteomes" id="UP001156441">
    <property type="component" value="Unassembled WGS sequence"/>
</dbReference>